<dbReference type="GO" id="GO:0005634">
    <property type="term" value="C:nucleus"/>
    <property type="evidence" value="ECO:0007669"/>
    <property type="project" value="UniProtKB-SubCell"/>
</dbReference>
<protein>
    <recommendedName>
        <fullName evidence="9">C2H2-type domain-containing protein</fullName>
    </recommendedName>
</protein>
<dbReference type="GO" id="GO:0006357">
    <property type="term" value="P:regulation of transcription by RNA polymerase II"/>
    <property type="evidence" value="ECO:0007669"/>
    <property type="project" value="TreeGrafter"/>
</dbReference>
<evidence type="ECO:0000256" key="6">
    <source>
        <dbReference type="ARBA" id="ARBA00023125"/>
    </source>
</evidence>
<feature type="domain" description="C2H2-type" evidence="9">
    <location>
        <begin position="218"/>
        <end position="246"/>
    </location>
</feature>
<evidence type="ECO:0000256" key="8">
    <source>
        <dbReference type="PROSITE-ProRule" id="PRU00042"/>
    </source>
</evidence>
<reference evidence="11" key="2">
    <citation type="submission" date="2023-11" db="UniProtKB">
        <authorList>
            <consortium name="WormBaseParasite"/>
        </authorList>
    </citation>
    <scope>IDENTIFICATION</scope>
</reference>
<dbReference type="InterPro" id="IPR050589">
    <property type="entry name" value="Ikaros_C2H2-ZF"/>
</dbReference>
<dbReference type="Pfam" id="PF13894">
    <property type="entry name" value="zf-C2H2_4"/>
    <property type="match status" value="1"/>
</dbReference>
<keyword evidence="6" id="KW-0238">DNA-binding</keyword>
<evidence type="ECO:0000256" key="5">
    <source>
        <dbReference type="ARBA" id="ARBA00022833"/>
    </source>
</evidence>
<evidence type="ECO:0000313" key="11">
    <source>
        <dbReference type="WBParaSite" id="TREG1_109950.1"/>
    </source>
</evidence>
<accession>A0AA85INE3</accession>
<dbReference type="PANTHER" id="PTHR24404:SF114">
    <property type="entry name" value="KLUMPFUSS, ISOFORM B-RELATED"/>
    <property type="match status" value="1"/>
</dbReference>
<dbReference type="WBParaSite" id="TREG1_109950.1">
    <property type="protein sequence ID" value="TREG1_109950.1"/>
    <property type="gene ID" value="TREG1_109950"/>
</dbReference>
<sequence>MSERSWNSIKQGDCKIEVGTVDVIKPKSPTEAKEKNQVGKSVVVPRIEENVCLSFLNFARIQFQRGQCKYSRLQLRVCPHSFTQSGHILMSERSWNSIKQEDCKIEVGTVDVIKPKSPTEAKEKNQVGKSVVVPRIDVIKPKSPTEAKEKNQVGKSVVVPRRVFCRQCDKNFAKKSHLDEHIRVKHEGKAYECVTCHKKLQTHKGLKIHRKLHEDIGMKCEECGERFTYKSDLDKHYRAIHTNLKYNCDYCEQTFSWKATLYEHKRSAHKGVYFQCDECELSFVRNWNLEKHKREVHDGEKFNCPQCDKMYSTKNFLNQHVQVHHKGVYFSCSNCDQKYATKYRLNKHMKRCIIKKTDVFEEFIEAES</sequence>
<dbReference type="SMART" id="SM00355">
    <property type="entry name" value="ZnF_C2H2"/>
    <property type="match status" value="7"/>
</dbReference>
<dbReference type="Gene3D" id="3.30.160.60">
    <property type="entry name" value="Classic Zinc Finger"/>
    <property type="match status" value="4"/>
</dbReference>
<keyword evidence="3" id="KW-0677">Repeat</keyword>
<dbReference type="GO" id="GO:0000978">
    <property type="term" value="F:RNA polymerase II cis-regulatory region sequence-specific DNA binding"/>
    <property type="evidence" value="ECO:0007669"/>
    <property type="project" value="TreeGrafter"/>
</dbReference>
<dbReference type="PANTHER" id="PTHR24404">
    <property type="entry name" value="ZINC FINGER PROTEIN"/>
    <property type="match status" value="1"/>
</dbReference>
<dbReference type="Pfam" id="PF00096">
    <property type="entry name" value="zf-C2H2"/>
    <property type="match status" value="4"/>
</dbReference>
<dbReference type="FunFam" id="3.30.160.60:FF:000100">
    <property type="entry name" value="Zinc finger 45-like"/>
    <property type="match status" value="1"/>
</dbReference>
<dbReference type="GO" id="GO:0008270">
    <property type="term" value="F:zinc ion binding"/>
    <property type="evidence" value="ECO:0007669"/>
    <property type="project" value="UniProtKB-KW"/>
</dbReference>
<keyword evidence="10" id="KW-1185">Reference proteome</keyword>
<dbReference type="PROSITE" id="PS00028">
    <property type="entry name" value="ZINC_FINGER_C2H2_1"/>
    <property type="match status" value="4"/>
</dbReference>
<feature type="domain" description="C2H2-type" evidence="9">
    <location>
        <begin position="163"/>
        <end position="191"/>
    </location>
</feature>
<feature type="domain" description="C2H2-type" evidence="9">
    <location>
        <begin position="246"/>
        <end position="271"/>
    </location>
</feature>
<evidence type="ECO:0000256" key="1">
    <source>
        <dbReference type="ARBA" id="ARBA00004123"/>
    </source>
</evidence>
<dbReference type="SUPFAM" id="SSF57667">
    <property type="entry name" value="beta-beta-alpha zinc fingers"/>
    <property type="match status" value="4"/>
</dbReference>
<evidence type="ECO:0000256" key="3">
    <source>
        <dbReference type="ARBA" id="ARBA00022737"/>
    </source>
</evidence>
<dbReference type="AlphaFoldDB" id="A0AA85INE3"/>
<feature type="domain" description="C2H2-type" evidence="9">
    <location>
        <begin position="302"/>
        <end position="324"/>
    </location>
</feature>
<dbReference type="InterPro" id="IPR013087">
    <property type="entry name" value="Znf_C2H2_type"/>
</dbReference>
<dbReference type="InterPro" id="IPR036236">
    <property type="entry name" value="Znf_C2H2_sf"/>
</dbReference>
<dbReference type="GO" id="GO:0003700">
    <property type="term" value="F:DNA-binding transcription factor activity"/>
    <property type="evidence" value="ECO:0007669"/>
    <property type="project" value="TreeGrafter"/>
</dbReference>
<keyword evidence="5" id="KW-0862">Zinc</keyword>
<evidence type="ECO:0000256" key="4">
    <source>
        <dbReference type="ARBA" id="ARBA00022771"/>
    </source>
</evidence>
<keyword evidence="4 8" id="KW-0863">Zinc-finger</keyword>
<evidence type="ECO:0000256" key="2">
    <source>
        <dbReference type="ARBA" id="ARBA00022723"/>
    </source>
</evidence>
<feature type="domain" description="C2H2-type" evidence="9">
    <location>
        <begin position="191"/>
        <end position="213"/>
    </location>
</feature>
<evidence type="ECO:0000313" key="10">
    <source>
        <dbReference type="Proteomes" id="UP000050795"/>
    </source>
</evidence>
<comment type="subcellular location">
    <subcellularLocation>
        <location evidence="1">Nucleus</location>
    </subcellularLocation>
</comment>
<organism evidence="10 11">
    <name type="scientific">Trichobilharzia regenti</name>
    <name type="common">Nasal bird schistosome</name>
    <dbReference type="NCBI Taxonomy" id="157069"/>
    <lineage>
        <taxon>Eukaryota</taxon>
        <taxon>Metazoa</taxon>
        <taxon>Spiralia</taxon>
        <taxon>Lophotrochozoa</taxon>
        <taxon>Platyhelminthes</taxon>
        <taxon>Trematoda</taxon>
        <taxon>Digenea</taxon>
        <taxon>Strigeidida</taxon>
        <taxon>Schistosomatoidea</taxon>
        <taxon>Schistosomatidae</taxon>
        <taxon>Trichobilharzia</taxon>
    </lineage>
</organism>
<reference evidence="10" key="1">
    <citation type="submission" date="2022-06" db="EMBL/GenBank/DDBJ databases">
        <authorList>
            <person name="Berger JAMES D."/>
            <person name="Berger JAMES D."/>
        </authorList>
    </citation>
    <scope>NUCLEOTIDE SEQUENCE [LARGE SCALE GENOMIC DNA]</scope>
</reference>
<feature type="domain" description="C2H2-type" evidence="9">
    <location>
        <begin position="274"/>
        <end position="302"/>
    </location>
</feature>
<name>A0AA85INE3_TRIRE</name>
<dbReference type="PROSITE" id="PS50157">
    <property type="entry name" value="ZINC_FINGER_C2H2_2"/>
    <property type="match status" value="6"/>
</dbReference>
<keyword evidence="2" id="KW-0479">Metal-binding</keyword>
<dbReference type="Proteomes" id="UP000050795">
    <property type="component" value="Unassembled WGS sequence"/>
</dbReference>
<keyword evidence="7" id="KW-0539">Nucleus</keyword>
<proteinExistence type="predicted"/>
<evidence type="ECO:0000259" key="9">
    <source>
        <dbReference type="PROSITE" id="PS50157"/>
    </source>
</evidence>
<evidence type="ECO:0000256" key="7">
    <source>
        <dbReference type="ARBA" id="ARBA00023242"/>
    </source>
</evidence>